<reference evidence="1" key="2">
    <citation type="submission" date="2020-09" db="EMBL/GenBank/DDBJ databases">
        <authorList>
            <person name="Sun Q."/>
            <person name="Kim S."/>
        </authorList>
    </citation>
    <scope>NUCLEOTIDE SEQUENCE</scope>
    <source>
        <strain evidence="1">KCTC 32296</strain>
    </source>
</reference>
<comment type="caution">
    <text evidence="1">The sequence shown here is derived from an EMBL/GenBank/DDBJ whole genome shotgun (WGS) entry which is preliminary data.</text>
</comment>
<evidence type="ECO:0000313" key="1">
    <source>
        <dbReference type="EMBL" id="GGZ40354.1"/>
    </source>
</evidence>
<keyword evidence="2" id="KW-1185">Reference proteome</keyword>
<organism evidence="1 2">
    <name type="scientific">Asticcacaulis endophyticus</name>
    <dbReference type="NCBI Taxonomy" id="1395890"/>
    <lineage>
        <taxon>Bacteria</taxon>
        <taxon>Pseudomonadati</taxon>
        <taxon>Pseudomonadota</taxon>
        <taxon>Alphaproteobacteria</taxon>
        <taxon>Caulobacterales</taxon>
        <taxon>Caulobacteraceae</taxon>
        <taxon>Asticcacaulis</taxon>
    </lineage>
</organism>
<reference evidence="1" key="1">
    <citation type="journal article" date="2014" name="Int. J. Syst. Evol. Microbiol.">
        <title>Complete genome sequence of Corynebacterium casei LMG S-19264T (=DSM 44701T), isolated from a smear-ripened cheese.</title>
        <authorList>
            <consortium name="US DOE Joint Genome Institute (JGI-PGF)"/>
            <person name="Walter F."/>
            <person name="Albersmeier A."/>
            <person name="Kalinowski J."/>
            <person name="Ruckert C."/>
        </authorList>
    </citation>
    <scope>NUCLEOTIDE SEQUENCE</scope>
    <source>
        <strain evidence="1">KCTC 32296</strain>
    </source>
</reference>
<proteinExistence type="predicted"/>
<dbReference type="EMBL" id="BMZB01000004">
    <property type="protein sequence ID" value="GGZ40354.1"/>
    <property type="molecule type" value="Genomic_DNA"/>
</dbReference>
<evidence type="ECO:0008006" key="3">
    <source>
        <dbReference type="Google" id="ProtNLM"/>
    </source>
</evidence>
<gene>
    <name evidence="1" type="ORF">GCM10011273_28830</name>
</gene>
<name>A0A918QBJ0_9CAUL</name>
<dbReference type="Proteomes" id="UP000662572">
    <property type="component" value="Unassembled WGS sequence"/>
</dbReference>
<sequence>MPAGFRVSYRIDETKNRLLVTVRGAYEGATLIDALIDVYGQIDQPWSYDRVMDMRAAEGFTTLHDLMRAAQALAEMAGSPPPLRKRLALISKDPLDKPRLAGIGDIFAKDYIQTFESLDEALTWLDTNPPEPA</sequence>
<dbReference type="RefSeq" id="WP_189487775.1">
    <property type="nucleotide sequence ID" value="NZ_BMZB01000004.1"/>
</dbReference>
<accession>A0A918QBJ0</accession>
<protein>
    <recommendedName>
        <fullName evidence="3">SpoIIAA-like</fullName>
    </recommendedName>
</protein>
<evidence type="ECO:0000313" key="2">
    <source>
        <dbReference type="Proteomes" id="UP000662572"/>
    </source>
</evidence>
<dbReference type="AlphaFoldDB" id="A0A918QBJ0"/>